<evidence type="ECO:0000313" key="3">
    <source>
        <dbReference type="Proteomes" id="UP000422736"/>
    </source>
</evidence>
<sequence length="163" mass="18085">MSESIRLIYQQKDVDVDPSNHSDVTAYISNVILPDTLRNCGMSESTTPLTGNSSKSVDITYATFSKNSNIKQSVDSLVKKAGMNNDIVVVSYGMHIQKTLSIIEIFKSTDAGKKLHQFNRLDSFVEVKPGRNELLDQKVNIPILIIAFTIEDVKNLSGFTKQS</sequence>
<protein>
    <submittedName>
        <fullName evidence="2">Ribonucleases P/MRP protein subunit POP6</fullName>
    </submittedName>
</protein>
<organism evidence="2 3">
    <name type="scientific">Kluyveromyces marxianus</name>
    <name type="common">Yeast</name>
    <name type="synonym">Candida kefyr</name>
    <dbReference type="NCBI Taxonomy" id="4911"/>
    <lineage>
        <taxon>Eukaryota</taxon>
        <taxon>Fungi</taxon>
        <taxon>Dikarya</taxon>
        <taxon>Ascomycota</taxon>
        <taxon>Saccharomycotina</taxon>
        <taxon>Saccharomycetes</taxon>
        <taxon>Saccharomycetales</taxon>
        <taxon>Saccharomycetaceae</taxon>
        <taxon>Kluyveromyces</taxon>
    </lineage>
</organism>
<proteinExistence type="predicted"/>
<dbReference type="EMBL" id="CP015058">
    <property type="protein sequence ID" value="QGN16578.1"/>
    <property type="molecule type" value="Genomic_DNA"/>
</dbReference>
<dbReference type="InterPro" id="IPR002775">
    <property type="entry name" value="DNA/RNA-bd_Alba-like"/>
</dbReference>
<name>A0ABX6EWB3_KLUMA</name>
<dbReference type="Pfam" id="PF01918">
    <property type="entry name" value="Alba"/>
    <property type="match status" value="1"/>
</dbReference>
<dbReference type="Proteomes" id="UP000422736">
    <property type="component" value="Chromosome 5"/>
</dbReference>
<feature type="domain" description="DNA/RNA-binding protein Alba-like" evidence="1">
    <location>
        <begin position="65"/>
        <end position="124"/>
    </location>
</feature>
<keyword evidence="3" id="KW-1185">Reference proteome</keyword>
<evidence type="ECO:0000259" key="1">
    <source>
        <dbReference type="Pfam" id="PF01918"/>
    </source>
</evidence>
<accession>A0ABX6EWB3</accession>
<reference evidence="2 3" key="2">
    <citation type="submission" date="2019-11" db="EMBL/GenBank/DDBJ databases">
        <authorList>
            <person name="Lu H."/>
        </authorList>
    </citation>
    <scope>NUCLEOTIDE SEQUENCE [LARGE SCALE GENOMIC DNA]</scope>
    <source>
        <strain evidence="2 3">FIM1</strain>
    </source>
</reference>
<evidence type="ECO:0000313" key="2">
    <source>
        <dbReference type="EMBL" id="QGN16578.1"/>
    </source>
</evidence>
<gene>
    <name evidence="2" type="primary">POP6</name>
    <name evidence="2" type="ORF">FIM1_3293</name>
</gene>
<reference evidence="2 3" key="1">
    <citation type="submission" date="2016-03" db="EMBL/GenBank/DDBJ databases">
        <title>How can Kluyveromyces marxianus grow so fast - potential evolutionary course in Saccharomyces Complex revealed by comparative genomics.</title>
        <authorList>
            <person name="Mo W."/>
            <person name="Lu W."/>
            <person name="Yang X."/>
            <person name="Qi J."/>
            <person name="Lv H."/>
        </authorList>
    </citation>
    <scope>NUCLEOTIDE SEQUENCE [LARGE SCALE GENOMIC DNA]</scope>
    <source>
        <strain evidence="2 3">FIM1</strain>
    </source>
</reference>